<protein>
    <submittedName>
        <fullName evidence="1">Uncharacterized protein</fullName>
    </submittedName>
</protein>
<gene>
    <name evidence="1" type="ORF">LSH36_1357g00001</name>
</gene>
<comment type="caution">
    <text evidence="1">The sequence shown here is derived from an EMBL/GenBank/DDBJ whole genome shotgun (WGS) entry which is preliminary data.</text>
</comment>
<sequence>MKPPESHQIFDIQASASAQCSYICLQNTKCLMVVYDEYGLLCKGYRTVNTLEPLEKTVKAWQILYKEPGVGHEWAPATGHVGEWIMVAFSLTLRLDELELWHRCSNNDQARMFELNFSGSFTLQAKGTSDGSTNSLDCKTKARFSGFTFIPAVMTDWVKITEIESCVQTQNRYFGFTEVKVIGRQLRK</sequence>
<reference evidence="1" key="1">
    <citation type="journal article" date="2023" name="Mol. Biol. Evol.">
        <title>Third-Generation Sequencing Reveals the Adaptive Role of the Epigenome in Three Deep-Sea Polychaetes.</title>
        <authorList>
            <person name="Perez M."/>
            <person name="Aroh O."/>
            <person name="Sun Y."/>
            <person name="Lan Y."/>
            <person name="Juniper S.K."/>
            <person name="Young C.R."/>
            <person name="Angers B."/>
            <person name="Qian P.Y."/>
        </authorList>
    </citation>
    <scope>NUCLEOTIDE SEQUENCE</scope>
    <source>
        <strain evidence="1">P08H-3</strain>
    </source>
</reference>
<dbReference type="AlphaFoldDB" id="A0AAD9MRJ7"/>
<keyword evidence="2" id="KW-1185">Reference proteome</keyword>
<proteinExistence type="predicted"/>
<dbReference type="EMBL" id="JAODUP010001358">
    <property type="protein sequence ID" value="KAK2140424.1"/>
    <property type="molecule type" value="Genomic_DNA"/>
</dbReference>
<evidence type="ECO:0000313" key="2">
    <source>
        <dbReference type="Proteomes" id="UP001208570"/>
    </source>
</evidence>
<name>A0AAD9MRJ7_9ANNE</name>
<accession>A0AAD9MRJ7</accession>
<organism evidence="1 2">
    <name type="scientific">Paralvinella palmiformis</name>
    <dbReference type="NCBI Taxonomy" id="53620"/>
    <lineage>
        <taxon>Eukaryota</taxon>
        <taxon>Metazoa</taxon>
        <taxon>Spiralia</taxon>
        <taxon>Lophotrochozoa</taxon>
        <taxon>Annelida</taxon>
        <taxon>Polychaeta</taxon>
        <taxon>Sedentaria</taxon>
        <taxon>Canalipalpata</taxon>
        <taxon>Terebellida</taxon>
        <taxon>Terebelliformia</taxon>
        <taxon>Alvinellidae</taxon>
        <taxon>Paralvinella</taxon>
    </lineage>
</organism>
<dbReference type="Proteomes" id="UP001208570">
    <property type="component" value="Unassembled WGS sequence"/>
</dbReference>
<evidence type="ECO:0000313" key="1">
    <source>
        <dbReference type="EMBL" id="KAK2140424.1"/>
    </source>
</evidence>